<dbReference type="Proteomes" id="UP001553843">
    <property type="component" value="Unassembled WGS sequence"/>
</dbReference>
<organism evidence="2 3">
    <name type="scientific">Streptomyces huasconensis</name>
    <dbReference type="NCBI Taxonomy" id="1854574"/>
    <lineage>
        <taxon>Bacteria</taxon>
        <taxon>Bacillati</taxon>
        <taxon>Actinomycetota</taxon>
        <taxon>Actinomycetes</taxon>
        <taxon>Kitasatosporales</taxon>
        <taxon>Streptomycetaceae</taxon>
        <taxon>Streptomyces</taxon>
    </lineage>
</organism>
<name>A0ABV3LSD0_9ACTN</name>
<protein>
    <recommendedName>
        <fullName evidence="4">N-acetyltransferase</fullName>
    </recommendedName>
</protein>
<proteinExistence type="predicted"/>
<reference evidence="2 3" key="1">
    <citation type="submission" date="2024-06" db="EMBL/GenBank/DDBJ databases">
        <title>The Natural Products Discovery Center: Release of the First 8490 Sequenced Strains for Exploring Actinobacteria Biosynthetic Diversity.</title>
        <authorList>
            <person name="Kalkreuter E."/>
            <person name="Kautsar S.A."/>
            <person name="Yang D."/>
            <person name="Bader C.D."/>
            <person name="Teijaro C.N."/>
            <person name="Fluegel L."/>
            <person name="Davis C.M."/>
            <person name="Simpson J.R."/>
            <person name="Lauterbach L."/>
            <person name="Steele A.D."/>
            <person name="Gui C."/>
            <person name="Meng S."/>
            <person name="Li G."/>
            <person name="Viehrig K."/>
            <person name="Ye F."/>
            <person name="Su P."/>
            <person name="Kiefer A.F."/>
            <person name="Nichols A."/>
            <person name="Cepeda A.J."/>
            <person name="Yan W."/>
            <person name="Fan B."/>
            <person name="Jiang Y."/>
            <person name="Adhikari A."/>
            <person name="Zheng C.-J."/>
            <person name="Schuster L."/>
            <person name="Cowan T.M."/>
            <person name="Smanski M.J."/>
            <person name="Chevrette M.G."/>
            <person name="De Carvalho L.P.S."/>
            <person name="Shen B."/>
        </authorList>
    </citation>
    <scope>NUCLEOTIDE SEQUENCE [LARGE SCALE GENOMIC DNA]</scope>
    <source>
        <strain evidence="2 3">NPDC047833</strain>
    </source>
</reference>
<feature type="compositionally biased region" description="Basic and acidic residues" evidence="1">
    <location>
        <begin position="157"/>
        <end position="185"/>
    </location>
</feature>
<keyword evidence="3" id="KW-1185">Reference proteome</keyword>
<feature type="region of interest" description="Disordered" evidence="1">
    <location>
        <begin position="153"/>
        <end position="185"/>
    </location>
</feature>
<evidence type="ECO:0000313" key="2">
    <source>
        <dbReference type="EMBL" id="MEW2362367.1"/>
    </source>
</evidence>
<comment type="caution">
    <text evidence="2">The sequence shown here is derived from an EMBL/GenBank/DDBJ whole genome shotgun (WGS) entry which is preliminary data.</text>
</comment>
<gene>
    <name evidence="2" type="ORF">AB0887_10445</name>
</gene>
<sequence length="185" mass="20835">MLGTHLFAPAASLPGARLRKEPRHARRSRRRGRLHRRLLAYRDVEILHSPAPTGDKARCLLLVYGRRIVGRLDYELCEQCASGVVTHAQVTGPLQDSGLGTRAVSHLRAYYPDVDWYSRLTRRLARDLAHRMRLPQGFAGPCAHLRPAPRLSAAAHEQVEEVRRTDHGRHEAGAELGRSDDRPPQ</sequence>
<accession>A0ABV3LSD0</accession>
<dbReference type="RefSeq" id="WP_175613649.1">
    <property type="nucleotide sequence ID" value="NZ_JBEYRR010000001.1"/>
</dbReference>
<evidence type="ECO:0008006" key="4">
    <source>
        <dbReference type="Google" id="ProtNLM"/>
    </source>
</evidence>
<evidence type="ECO:0000256" key="1">
    <source>
        <dbReference type="SAM" id="MobiDB-lite"/>
    </source>
</evidence>
<dbReference type="EMBL" id="JBEYRS010000003">
    <property type="protein sequence ID" value="MEW2362367.1"/>
    <property type="molecule type" value="Genomic_DNA"/>
</dbReference>
<evidence type="ECO:0000313" key="3">
    <source>
        <dbReference type="Proteomes" id="UP001553843"/>
    </source>
</evidence>